<keyword evidence="2" id="KW-0436">Ligase</keyword>
<accession>A0A840PXS4</accession>
<dbReference type="AlphaFoldDB" id="A0A840PXS4"/>
<evidence type="ECO:0000259" key="1">
    <source>
        <dbReference type="Pfam" id="PF00733"/>
    </source>
</evidence>
<dbReference type="RefSeq" id="WP_184722072.1">
    <property type="nucleotide sequence ID" value="NZ_JACHIW010000001.1"/>
</dbReference>
<sequence length="587" mass="62624">MNGDAVWLLDGGQDTAPPGTGWVCWAAGWLRVWHTQPVSRARVPGCRLLVDGHAVMDIKAVAKRLAAGEDTALGWLGGSATVIAVREHDVLVAGDLAGQRLVAVARHPRLVVGDQVSAVAGRVGAGFDPQWWALRLGAPQAVDVWWSGSPWAGVEVARPGWALHLERRSGTCSWRQITHLQPPQDDLVVAGHELREALINAVGTRAASARRLTADLSGGLDSATITALAATDSDSVEALTMLVPGVEDVVAARAVAALLPSVRLHELAVPEQAAPFADLDASGLDEPGIAANIGRERWWAQQIDEFGGGPHLTGEGGDAALTAPLSYLSGLTGLTAWRHARGWARLRQHSPAALVRAAWRLRRTSYADALRHEAHRIVHSGSPAAGLPARVSWFGSSTVEWLSPWARDTAAQLLRAHANAYEHPITPLNNAAVEDDAAWLVLIASGRMQRLYAQVHAEYGVQLESPWLDDAVVRACWRASAAARTTPYQLKPLLVRAMDGVVPDVALHRSTKGDYTASAYAGLRRHALRLRALFTGGRLAELGVIDEAAVRATLARAAEGLPVRLGRLDAVVGAEIWLRGRNSACGS</sequence>
<feature type="domain" description="Asparagine synthetase" evidence="1">
    <location>
        <begin position="193"/>
        <end position="578"/>
    </location>
</feature>
<dbReference type="SUPFAM" id="SSF52402">
    <property type="entry name" value="Adenine nucleotide alpha hydrolases-like"/>
    <property type="match status" value="1"/>
</dbReference>
<dbReference type="EMBL" id="JACHIW010000001">
    <property type="protein sequence ID" value="MBB5152560.1"/>
    <property type="molecule type" value="Genomic_DNA"/>
</dbReference>
<dbReference type="Pfam" id="PF00733">
    <property type="entry name" value="Asn_synthase"/>
    <property type="match status" value="1"/>
</dbReference>
<reference evidence="2 3" key="1">
    <citation type="submission" date="2020-08" db="EMBL/GenBank/DDBJ databases">
        <title>Sequencing the genomes of 1000 actinobacteria strains.</title>
        <authorList>
            <person name="Klenk H.-P."/>
        </authorList>
    </citation>
    <scope>NUCLEOTIDE SEQUENCE [LARGE SCALE GENOMIC DNA]</scope>
    <source>
        <strain evidence="2 3">DSM 45584</strain>
    </source>
</reference>
<dbReference type="Proteomes" id="UP000584374">
    <property type="component" value="Unassembled WGS sequence"/>
</dbReference>
<evidence type="ECO:0000313" key="3">
    <source>
        <dbReference type="Proteomes" id="UP000584374"/>
    </source>
</evidence>
<dbReference type="GO" id="GO:0004066">
    <property type="term" value="F:asparagine synthase (glutamine-hydrolyzing) activity"/>
    <property type="evidence" value="ECO:0007669"/>
    <property type="project" value="UniProtKB-EC"/>
</dbReference>
<dbReference type="InterPro" id="IPR014729">
    <property type="entry name" value="Rossmann-like_a/b/a_fold"/>
</dbReference>
<keyword evidence="3" id="KW-1185">Reference proteome</keyword>
<gene>
    <name evidence="2" type="ORF">BJ970_000094</name>
</gene>
<dbReference type="Gene3D" id="3.40.50.620">
    <property type="entry name" value="HUPs"/>
    <property type="match status" value="1"/>
</dbReference>
<dbReference type="GO" id="GO:0006529">
    <property type="term" value="P:asparagine biosynthetic process"/>
    <property type="evidence" value="ECO:0007669"/>
    <property type="project" value="InterPro"/>
</dbReference>
<evidence type="ECO:0000313" key="2">
    <source>
        <dbReference type="EMBL" id="MBB5152560.1"/>
    </source>
</evidence>
<proteinExistence type="predicted"/>
<comment type="caution">
    <text evidence="2">The sequence shown here is derived from an EMBL/GenBank/DDBJ whole genome shotgun (WGS) entry which is preliminary data.</text>
</comment>
<name>A0A840PXS4_9PSEU</name>
<dbReference type="EC" id="6.3.5.4" evidence="2"/>
<protein>
    <submittedName>
        <fullName evidence="2">Asparagine synthase (Glutamine-hydrolyzing)</fullName>
        <ecNumber evidence="2">6.3.5.4</ecNumber>
    </submittedName>
</protein>
<organism evidence="2 3">
    <name type="scientific">Saccharopolyspora phatthalungensis</name>
    <dbReference type="NCBI Taxonomy" id="664693"/>
    <lineage>
        <taxon>Bacteria</taxon>
        <taxon>Bacillati</taxon>
        <taxon>Actinomycetota</taxon>
        <taxon>Actinomycetes</taxon>
        <taxon>Pseudonocardiales</taxon>
        <taxon>Pseudonocardiaceae</taxon>
        <taxon>Saccharopolyspora</taxon>
    </lineage>
</organism>
<dbReference type="InterPro" id="IPR001962">
    <property type="entry name" value="Asn_synthase"/>
</dbReference>